<feature type="domain" description="Calcineurin-like phosphoesterase" evidence="5">
    <location>
        <begin position="3"/>
        <end position="192"/>
    </location>
</feature>
<evidence type="ECO:0000313" key="8">
    <source>
        <dbReference type="Proteomes" id="UP000298774"/>
    </source>
</evidence>
<dbReference type="InterPro" id="IPR050884">
    <property type="entry name" value="CNP_phosphodiesterase-III"/>
</dbReference>
<reference evidence="6 9" key="2">
    <citation type="submission" date="2023-11" db="EMBL/GenBank/DDBJ databases">
        <title>MicrobeMod: A computational toolkit for identifying prokaryotic methylation and restriction-modification with nanopore sequencing.</title>
        <authorList>
            <person name="Crits-Christoph A."/>
            <person name="Kang S.C."/>
            <person name="Lee H."/>
            <person name="Ostrov N."/>
        </authorList>
    </citation>
    <scope>NUCLEOTIDE SEQUENCE [LARGE SCALE GENOMIC DNA]</scope>
    <source>
        <strain evidence="6 9">ATCC 29145</strain>
    </source>
</reference>
<dbReference type="RefSeq" id="WP_035673734.1">
    <property type="nucleotide sequence ID" value="NZ_CP012914.1"/>
</dbReference>
<evidence type="ECO:0000256" key="3">
    <source>
        <dbReference type="ARBA" id="ARBA00023004"/>
    </source>
</evidence>
<evidence type="ECO:0000256" key="4">
    <source>
        <dbReference type="ARBA" id="ARBA00025742"/>
    </source>
</evidence>
<dbReference type="EMBL" id="CP032339">
    <property type="protein sequence ID" value="QCO07862.1"/>
    <property type="molecule type" value="Genomic_DNA"/>
</dbReference>
<dbReference type="CDD" id="cd07400">
    <property type="entry name" value="MPP_1"/>
    <property type="match status" value="1"/>
</dbReference>
<keyword evidence="2" id="KW-0378">Hydrolase</keyword>
<keyword evidence="1" id="KW-0479">Metal-binding</keyword>
<evidence type="ECO:0000313" key="7">
    <source>
        <dbReference type="EMBL" id="QCO07862.1"/>
    </source>
</evidence>
<evidence type="ECO:0000256" key="1">
    <source>
        <dbReference type="ARBA" id="ARBA00022723"/>
    </source>
</evidence>
<organism evidence="7 8">
    <name type="scientific">Azospirillum brasilense</name>
    <dbReference type="NCBI Taxonomy" id="192"/>
    <lineage>
        <taxon>Bacteria</taxon>
        <taxon>Pseudomonadati</taxon>
        <taxon>Pseudomonadota</taxon>
        <taxon>Alphaproteobacteria</taxon>
        <taxon>Rhodospirillales</taxon>
        <taxon>Azospirillaceae</taxon>
        <taxon>Azospirillum</taxon>
    </lineage>
</organism>
<dbReference type="GO" id="GO:0016787">
    <property type="term" value="F:hydrolase activity"/>
    <property type="evidence" value="ECO:0007669"/>
    <property type="project" value="UniProtKB-KW"/>
</dbReference>
<dbReference type="PANTHER" id="PTHR42988">
    <property type="entry name" value="PHOSPHOHYDROLASE"/>
    <property type="match status" value="1"/>
</dbReference>
<dbReference type="Proteomes" id="UP001277471">
    <property type="component" value="Unassembled WGS sequence"/>
</dbReference>
<evidence type="ECO:0000313" key="6">
    <source>
        <dbReference type="EMBL" id="MDX5953980.1"/>
    </source>
</evidence>
<dbReference type="Pfam" id="PF00149">
    <property type="entry name" value="Metallophos"/>
    <property type="match status" value="1"/>
</dbReference>
<evidence type="ECO:0000313" key="9">
    <source>
        <dbReference type="Proteomes" id="UP001277471"/>
    </source>
</evidence>
<protein>
    <submittedName>
        <fullName evidence="7">Metallophosphoesterase</fullName>
    </submittedName>
</protein>
<proteinExistence type="inferred from homology"/>
<keyword evidence="9" id="KW-1185">Reference proteome</keyword>
<dbReference type="SUPFAM" id="SSF56300">
    <property type="entry name" value="Metallo-dependent phosphatases"/>
    <property type="match status" value="1"/>
</dbReference>
<dbReference type="KEGG" id="abf:AMK58_07450"/>
<sequence length="282" mass="31514">MKKLAHISDLHFGRIDPLVVDGLLADLTAARPDLIVISGDLVQRAKARHFLEARAFLEKLPFPYLVVPGNHDIPVYNVVRRFLDPFGNYKRYITKDLSPFHIDSEIAVLGINTARSVITDFSEGRMNKAQIKRVREVFCEVPDTVFKVLFTHHPFLPPPDAPKTKLVGRHKLALPALESCGVDLLLAGHLHRAYSGDIMTHHTQVARSILVAQASTATSTRLRNEANAYNLIAIEPPRVTFEVRSWEGAAFTGGLVSQWRKDGHRWVMEMQDSGFRPVSGAA</sequence>
<keyword evidence="3" id="KW-0408">Iron</keyword>
<dbReference type="AlphaFoldDB" id="A0A0P0ECE8"/>
<gene>
    <name evidence="7" type="ORF">D3868_01620</name>
    <name evidence="6" type="ORF">SIM66_22640</name>
</gene>
<reference evidence="7 8" key="1">
    <citation type="submission" date="2018-09" db="EMBL/GenBank/DDBJ databases">
        <title>Whole genome based analysis of evolution and adaptive divergence in Indian and Brazilian strains of Azospirillum brasilense.</title>
        <authorList>
            <person name="Singh C."/>
            <person name="Tripathi A.K."/>
        </authorList>
    </citation>
    <scope>NUCLEOTIDE SEQUENCE [LARGE SCALE GENOMIC DNA]</scope>
    <source>
        <strain evidence="7 8">MTCC4038</strain>
    </source>
</reference>
<name>A0A0P0ECE8_AZOBR</name>
<evidence type="ECO:0000256" key="2">
    <source>
        <dbReference type="ARBA" id="ARBA00022801"/>
    </source>
</evidence>
<dbReference type="GO" id="GO:0046872">
    <property type="term" value="F:metal ion binding"/>
    <property type="evidence" value="ECO:0007669"/>
    <property type="project" value="UniProtKB-KW"/>
</dbReference>
<comment type="similarity">
    <text evidence="4">Belongs to the cyclic nucleotide phosphodiesterase class-III family.</text>
</comment>
<dbReference type="GeneID" id="56448178"/>
<accession>A0A0P0ECE8</accession>
<dbReference type="EMBL" id="JAWXYC010000004">
    <property type="protein sequence ID" value="MDX5953980.1"/>
    <property type="molecule type" value="Genomic_DNA"/>
</dbReference>
<dbReference type="Gene3D" id="3.60.21.10">
    <property type="match status" value="1"/>
</dbReference>
<dbReference type="InterPro" id="IPR004843">
    <property type="entry name" value="Calcineurin-like_PHP"/>
</dbReference>
<dbReference type="PANTHER" id="PTHR42988:SF2">
    <property type="entry name" value="CYCLIC NUCLEOTIDE PHOSPHODIESTERASE CBUA0032-RELATED"/>
    <property type="match status" value="1"/>
</dbReference>
<evidence type="ECO:0000259" key="5">
    <source>
        <dbReference type="Pfam" id="PF00149"/>
    </source>
</evidence>
<dbReference type="Proteomes" id="UP000298774">
    <property type="component" value="Chromosome"/>
</dbReference>
<dbReference type="InterPro" id="IPR029052">
    <property type="entry name" value="Metallo-depent_PP-like"/>
</dbReference>